<sequence>MDIFCLDICYLKLCMKPSNIFTRAIINKNLNLINTSFFQINYYFNKKIDTNNLSVNKIISREIEIKN</sequence>
<name>A0A1V0S9G6_9VIRU</name>
<accession>A0A1V0S9G6</accession>
<organism evidence="1">
    <name type="scientific">Catovirus CTV1</name>
    <dbReference type="NCBI Taxonomy" id="1977631"/>
    <lineage>
        <taxon>Viruses</taxon>
        <taxon>Varidnaviria</taxon>
        <taxon>Bamfordvirae</taxon>
        <taxon>Nucleocytoviricota</taxon>
        <taxon>Megaviricetes</taxon>
        <taxon>Imitervirales</taxon>
        <taxon>Mimiviridae</taxon>
        <taxon>Klosneuvirinae</taxon>
        <taxon>Catovirus</taxon>
    </lineage>
</organism>
<reference evidence="1" key="1">
    <citation type="journal article" date="2017" name="Science">
        <title>Giant viruses with an expanded complement of translation system components.</title>
        <authorList>
            <person name="Schulz F."/>
            <person name="Yutin N."/>
            <person name="Ivanova N.N."/>
            <person name="Ortega D.R."/>
            <person name="Lee T.K."/>
            <person name="Vierheilig J."/>
            <person name="Daims H."/>
            <person name="Horn M."/>
            <person name="Wagner M."/>
            <person name="Jensen G.J."/>
            <person name="Kyrpides N.C."/>
            <person name="Koonin E.V."/>
            <person name="Woyke T."/>
        </authorList>
    </citation>
    <scope>NUCLEOTIDE SEQUENCE</scope>
    <source>
        <strain evidence="1">CTV1</strain>
    </source>
</reference>
<protein>
    <submittedName>
        <fullName evidence="1">Uncharacterized protein</fullName>
    </submittedName>
</protein>
<gene>
    <name evidence="1" type="ORF">Catovirus_1_379</name>
</gene>
<proteinExistence type="predicted"/>
<evidence type="ECO:0000313" key="1">
    <source>
        <dbReference type="EMBL" id="ARF08329.1"/>
    </source>
</evidence>
<dbReference type="EMBL" id="KY684083">
    <property type="protein sequence ID" value="ARF08329.1"/>
    <property type="molecule type" value="Genomic_DNA"/>
</dbReference>